<name>A0ABR3G9Q5_9PEZI</name>
<sequence>MGNRKKKGKRSPSNQKPQSTSKASATAENPQGNLFTQIITLYRKPHPPGGLWEKHLKIYRMFHSIEAANDYRCQVYRDKLERVVLDAAVKSFSSVQHTYMGTPGPMYTQTSPPRTANLVATMDDALAKEMFYMISRFLGFTGGHVLLFEGGTGTLGEVFGEQLFIAFLEWLLKNNRPYFETLEDHRPLKEYTEPASSSEGGQPASPYQQHTRYFSPGTFYEKHFDIYLQLQQQNEKKYNHYKVFKMLAIHHLIIFFDNSNSRDFSIPPPARLVTSMGDKYAVAIFLSIDRLLVAAGFRVRLVSDFKEQLFIGVLEWMLEHERKKFNYFESIIIMKGSKLKVDL</sequence>
<accession>A0ABR3G9Q5</accession>
<protein>
    <submittedName>
        <fullName evidence="2">Uncharacterized protein</fullName>
    </submittedName>
</protein>
<evidence type="ECO:0000313" key="2">
    <source>
        <dbReference type="EMBL" id="KAL0632670.1"/>
    </source>
</evidence>
<dbReference type="EMBL" id="JBBBZM010000157">
    <property type="protein sequence ID" value="KAL0632670.1"/>
    <property type="molecule type" value="Genomic_DNA"/>
</dbReference>
<organism evidence="2 3">
    <name type="scientific">Discina gigas</name>
    <dbReference type="NCBI Taxonomy" id="1032678"/>
    <lineage>
        <taxon>Eukaryota</taxon>
        <taxon>Fungi</taxon>
        <taxon>Dikarya</taxon>
        <taxon>Ascomycota</taxon>
        <taxon>Pezizomycotina</taxon>
        <taxon>Pezizomycetes</taxon>
        <taxon>Pezizales</taxon>
        <taxon>Discinaceae</taxon>
        <taxon>Discina</taxon>
    </lineage>
</organism>
<evidence type="ECO:0000313" key="3">
    <source>
        <dbReference type="Proteomes" id="UP001447188"/>
    </source>
</evidence>
<evidence type="ECO:0000256" key="1">
    <source>
        <dbReference type="SAM" id="MobiDB-lite"/>
    </source>
</evidence>
<dbReference type="Proteomes" id="UP001447188">
    <property type="component" value="Unassembled WGS sequence"/>
</dbReference>
<feature type="region of interest" description="Disordered" evidence="1">
    <location>
        <begin position="1"/>
        <end position="29"/>
    </location>
</feature>
<comment type="caution">
    <text evidence="2">The sequence shown here is derived from an EMBL/GenBank/DDBJ whole genome shotgun (WGS) entry which is preliminary data.</text>
</comment>
<feature type="compositionally biased region" description="Basic residues" evidence="1">
    <location>
        <begin position="1"/>
        <end position="10"/>
    </location>
</feature>
<feature type="compositionally biased region" description="Polar residues" evidence="1">
    <location>
        <begin position="11"/>
        <end position="29"/>
    </location>
</feature>
<keyword evidence="3" id="KW-1185">Reference proteome</keyword>
<gene>
    <name evidence="2" type="ORF">Q9L58_008429</name>
</gene>
<proteinExistence type="predicted"/>
<reference evidence="2 3" key="1">
    <citation type="submission" date="2024-02" db="EMBL/GenBank/DDBJ databases">
        <title>Discinaceae phylogenomics.</title>
        <authorList>
            <person name="Dirks A.C."/>
            <person name="James T.Y."/>
        </authorList>
    </citation>
    <scope>NUCLEOTIDE SEQUENCE [LARGE SCALE GENOMIC DNA]</scope>
    <source>
        <strain evidence="2 3">ACD0624</strain>
    </source>
</reference>